<dbReference type="InterPro" id="IPR006944">
    <property type="entry name" value="Phage/GTA_portal"/>
</dbReference>
<dbReference type="RefSeq" id="WP_117774519.1">
    <property type="nucleotide sequence ID" value="NZ_QSCR01000001.1"/>
</dbReference>
<dbReference type="Pfam" id="PF04860">
    <property type="entry name" value="Phage_portal"/>
    <property type="match status" value="1"/>
</dbReference>
<reference evidence="1 2" key="1">
    <citation type="submission" date="2018-08" db="EMBL/GenBank/DDBJ databases">
        <title>A genome reference for cultivated species of the human gut microbiota.</title>
        <authorList>
            <person name="Zou Y."/>
            <person name="Xue W."/>
            <person name="Luo G."/>
        </authorList>
    </citation>
    <scope>NUCLEOTIDE SEQUENCE [LARGE SCALE GENOMIC DNA]</scope>
    <source>
        <strain evidence="1 2">OF02-7</strain>
    </source>
</reference>
<organism evidence="1 2">
    <name type="scientific">Butyricimonas virosa</name>
    <dbReference type="NCBI Taxonomy" id="544645"/>
    <lineage>
        <taxon>Bacteria</taxon>
        <taxon>Pseudomonadati</taxon>
        <taxon>Bacteroidota</taxon>
        <taxon>Bacteroidia</taxon>
        <taxon>Bacteroidales</taxon>
        <taxon>Odoribacteraceae</taxon>
        <taxon>Butyricimonas</taxon>
    </lineage>
</organism>
<evidence type="ECO:0000313" key="1">
    <source>
        <dbReference type="EMBL" id="RGY21376.1"/>
    </source>
</evidence>
<dbReference type="AlphaFoldDB" id="A0A413ITZ0"/>
<dbReference type="Proteomes" id="UP000286063">
    <property type="component" value="Unassembled WGS sequence"/>
</dbReference>
<protein>
    <submittedName>
        <fullName evidence="1">Phage portal protein</fullName>
    </submittedName>
</protein>
<comment type="caution">
    <text evidence="1">The sequence shown here is derived from an EMBL/GenBank/DDBJ whole genome shotgun (WGS) entry which is preliminary data.</text>
</comment>
<sequence>MIRNMKFPWFNKKGVKNSIIRDKDNNVIVVANKDIESYLGVFSPATITNNVVTLFNEISEVAFPVMAIANRITNGRFQLKDSKTDAVIYNNESINKFLSRPNPLQTFNEFIQQIEIYKLVTGQSFVYSNTGDFIDPKMRWKMTDEYVVLPSQDVQIIYNQRVKLLSAQNVTDIIEKFRFSGGNSQVDISPSNILYLKDTSIGRGCDHIGGMSRLERLKYPLSNLISVYEARNAIYVKRGAIGAIVSNVKDDSGYVPLTPREKEQLLEDYQSTYGLSIEKHPTMISTLPIGFVRFNLSIQELQPFDETLLDAITIAGAYNVPAVLIPRKDQSTFSNQDTAEKSLYENVVIPEANNLCSALNTFLGLENDGMYLSVSFDHIPVLQPNAKEEADVKKIISETCKSNFLAGIITLNEWIARIGSDKVNNSMYNKRIFEMSDEELNKIERFIK</sequence>
<evidence type="ECO:0000313" key="2">
    <source>
        <dbReference type="Proteomes" id="UP000286063"/>
    </source>
</evidence>
<name>A0A413ITZ0_9BACT</name>
<dbReference type="EMBL" id="QSCR01000001">
    <property type="protein sequence ID" value="RGY21376.1"/>
    <property type="molecule type" value="Genomic_DNA"/>
</dbReference>
<proteinExistence type="predicted"/>
<accession>A0A413ITZ0</accession>
<gene>
    <name evidence="1" type="ORF">DXA50_00535</name>
</gene>
<dbReference type="OrthoDB" id="1031890at2"/>